<dbReference type="RefSeq" id="WP_131915099.1">
    <property type="nucleotide sequence ID" value="NZ_SMLG01000001.1"/>
</dbReference>
<keyword evidence="1" id="KW-0812">Transmembrane</keyword>
<dbReference type="OrthoDB" id="1247025at2"/>
<gene>
    <name evidence="2" type="ORF">E0I26_03535</name>
</gene>
<reference evidence="2 3" key="1">
    <citation type="submission" date="2019-03" db="EMBL/GenBank/DDBJ databases">
        <title>Novel species of Flavobacterium.</title>
        <authorList>
            <person name="Liu Q."/>
            <person name="Xin Y.-H."/>
        </authorList>
    </citation>
    <scope>NUCLEOTIDE SEQUENCE [LARGE SCALE GENOMIC DNA]</scope>
    <source>
        <strain evidence="2 3">LB3P52</strain>
    </source>
</reference>
<dbReference type="EMBL" id="SMLG01000001">
    <property type="protein sequence ID" value="TDE47167.1"/>
    <property type="molecule type" value="Genomic_DNA"/>
</dbReference>
<keyword evidence="3" id="KW-1185">Reference proteome</keyword>
<keyword evidence="1" id="KW-0472">Membrane</keyword>
<keyword evidence="1" id="KW-1133">Transmembrane helix</keyword>
<organism evidence="2 3">
    <name type="scientific">Flavobacterium rhamnosiphilum</name>
    <dbReference type="NCBI Taxonomy" id="2541724"/>
    <lineage>
        <taxon>Bacteria</taxon>
        <taxon>Pseudomonadati</taxon>
        <taxon>Bacteroidota</taxon>
        <taxon>Flavobacteriia</taxon>
        <taxon>Flavobacteriales</taxon>
        <taxon>Flavobacteriaceae</taxon>
        <taxon>Flavobacterium</taxon>
    </lineage>
</organism>
<dbReference type="AlphaFoldDB" id="A0A4R5FDQ8"/>
<evidence type="ECO:0000313" key="3">
    <source>
        <dbReference type="Proteomes" id="UP000294814"/>
    </source>
</evidence>
<feature type="transmembrane region" description="Helical" evidence="1">
    <location>
        <begin position="43"/>
        <end position="64"/>
    </location>
</feature>
<proteinExistence type="predicted"/>
<accession>A0A4R5FDQ8</accession>
<name>A0A4R5FDQ8_9FLAO</name>
<evidence type="ECO:0000256" key="1">
    <source>
        <dbReference type="SAM" id="Phobius"/>
    </source>
</evidence>
<protein>
    <submittedName>
        <fullName evidence="2">Uncharacterized protein</fullName>
    </submittedName>
</protein>
<evidence type="ECO:0000313" key="2">
    <source>
        <dbReference type="EMBL" id="TDE47167.1"/>
    </source>
</evidence>
<sequence length="230" mass="25476">MEPNKLETQFKEQLNSREIKPSEMAWSKLDAMLTVAEKPKAKFPWLFIAASFVGFLLIGTVYFGQKENTIENQKNEIVIQNSVAPKATVVPDNSIKLKTEDEKGLVANVVQKSTSGTNKTPILKEKSIDVNNNSNQNQAAEVSISNQKTEQKLIKSQISDVTVDELLAVAGNPSKKENQLNQKLAVHVNAGNLLSQVDGELELSFREKVISKVSKNFQTIKVALANRNLQ</sequence>
<comment type="caution">
    <text evidence="2">The sequence shown here is derived from an EMBL/GenBank/DDBJ whole genome shotgun (WGS) entry which is preliminary data.</text>
</comment>
<dbReference type="Proteomes" id="UP000294814">
    <property type="component" value="Unassembled WGS sequence"/>
</dbReference>